<evidence type="ECO:0000313" key="2">
    <source>
        <dbReference type="Proteomes" id="UP000281391"/>
    </source>
</evidence>
<dbReference type="PANTHER" id="PTHR33336:SF3">
    <property type="entry name" value="ABM DOMAIN-CONTAINING PROTEIN"/>
    <property type="match status" value="1"/>
</dbReference>
<dbReference type="RefSeq" id="WP_004958962.1">
    <property type="nucleotide sequence ID" value="NZ_JAEKCK010000022.1"/>
</dbReference>
<dbReference type="AlphaFoldDB" id="A0A3S4E007"/>
<dbReference type="SUPFAM" id="SSF54909">
    <property type="entry name" value="Dimeric alpha+beta barrel"/>
    <property type="match status" value="1"/>
</dbReference>
<dbReference type="PROSITE" id="PS51725">
    <property type="entry name" value="ABM"/>
    <property type="match status" value="1"/>
</dbReference>
<reference evidence="1 2" key="1">
    <citation type="submission" date="2018-12" db="EMBL/GenBank/DDBJ databases">
        <authorList>
            <consortium name="Pathogen Informatics"/>
        </authorList>
    </citation>
    <scope>NUCLEOTIDE SEQUENCE [LARGE SCALE GENOMIC DNA]</scope>
    <source>
        <strain evidence="1 2">NCTC11214</strain>
    </source>
</reference>
<dbReference type="Gene3D" id="3.30.70.100">
    <property type="match status" value="1"/>
</dbReference>
<accession>A0A3S4E007</accession>
<dbReference type="GO" id="GO:0005829">
    <property type="term" value="C:cytosol"/>
    <property type="evidence" value="ECO:0007669"/>
    <property type="project" value="TreeGrafter"/>
</dbReference>
<dbReference type="KEGG" id="sof:NCTC11214_02687"/>
<dbReference type="InterPro" id="IPR011008">
    <property type="entry name" value="Dimeric_a/b-barrel"/>
</dbReference>
<dbReference type="InterPro" id="IPR050744">
    <property type="entry name" value="AI-2_Isomerase_LsrG"/>
</dbReference>
<dbReference type="Pfam" id="PF03992">
    <property type="entry name" value="ABM"/>
    <property type="match status" value="1"/>
</dbReference>
<dbReference type="PANTHER" id="PTHR33336">
    <property type="entry name" value="QUINOL MONOOXYGENASE YGIN-RELATED"/>
    <property type="match status" value="1"/>
</dbReference>
<protein>
    <submittedName>
        <fullName evidence="1">Antibiotic biosynthesis monooxygenase</fullName>
    </submittedName>
</protein>
<proteinExistence type="predicted"/>
<name>A0A3S4E007_SEROD</name>
<dbReference type="Proteomes" id="UP000281391">
    <property type="component" value="Chromosome"/>
</dbReference>
<keyword evidence="1" id="KW-0560">Oxidoreductase</keyword>
<organism evidence="1 2">
    <name type="scientific">Serratia odorifera</name>
    <dbReference type="NCBI Taxonomy" id="618"/>
    <lineage>
        <taxon>Bacteria</taxon>
        <taxon>Pseudomonadati</taxon>
        <taxon>Pseudomonadota</taxon>
        <taxon>Gammaproteobacteria</taxon>
        <taxon>Enterobacterales</taxon>
        <taxon>Yersiniaceae</taxon>
        <taxon>Serratia</taxon>
    </lineage>
</organism>
<dbReference type="GO" id="GO:0004497">
    <property type="term" value="F:monooxygenase activity"/>
    <property type="evidence" value="ECO:0007669"/>
    <property type="project" value="UniProtKB-KW"/>
</dbReference>
<sequence>MSEVKIVATLTPFPEHVDAVRKAARAMVAPTHLEPGCLQYDCHESQETNVKELEKPGKVSFVFIERWASVDDLKKHIAMDYHDRFLEELDGKLESLNVQRLTQLEKSK</sequence>
<dbReference type="InterPro" id="IPR007138">
    <property type="entry name" value="ABM_dom"/>
</dbReference>
<evidence type="ECO:0000313" key="1">
    <source>
        <dbReference type="EMBL" id="VDZ58152.1"/>
    </source>
</evidence>
<gene>
    <name evidence="1" type="ORF">NCTC11214_02687</name>
</gene>
<keyword evidence="1" id="KW-0503">Monooxygenase</keyword>
<dbReference type="EMBL" id="LR134117">
    <property type="protein sequence ID" value="VDZ58152.1"/>
    <property type="molecule type" value="Genomic_DNA"/>
</dbReference>